<proteinExistence type="predicted"/>
<dbReference type="InterPro" id="IPR036397">
    <property type="entry name" value="RNaseH_sf"/>
</dbReference>
<accession>A0ABT7E8Q6</accession>
<protein>
    <submittedName>
        <fullName evidence="2">DDE-type integrase/transposase/recombinase</fullName>
    </submittedName>
</protein>
<feature type="domain" description="Integrase catalytic" evidence="1">
    <location>
        <begin position="32"/>
        <end position="81"/>
    </location>
</feature>
<dbReference type="InterPro" id="IPR050900">
    <property type="entry name" value="Transposase_IS3/IS150/IS904"/>
</dbReference>
<dbReference type="Proteomes" id="UP001301012">
    <property type="component" value="Unassembled WGS sequence"/>
</dbReference>
<reference evidence="2 3" key="1">
    <citation type="submission" date="2023-05" db="EMBL/GenBank/DDBJ databases">
        <title>Rombocin, a short stable natural nisin variant, displays selective antimicrobial activity against Listeria monocytogenes and employs dual mode of action to kill target bacterial strains.</title>
        <authorList>
            <person name="Wambui J."/>
            <person name="Stephan R."/>
            <person name="Kuipers O.P."/>
        </authorList>
    </citation>
    <scope>NUCLEOTIDE SEQUENCE [LARGE SCALE GENOMIC DNA]</scope>
    <source>
        <strain evidence="2 3">RC002</strain>
    </source>
</reference>
<name>A0ABT7E8Q6_9FIRM</name>
<dbReference type="SUPFAM" id="SSF53098">
    <property type="entry name" value="Ribonuclease H-like"/>
    <property type="match status" value="1"/>
</dbReference>
<evidence type="ECO:0000313" key="3">
    <source>
        <dbReference type="Proteomes" id="UP001301012"/>
    </source>
</evidence>
<dbReference type="Gene3D" id="3.30.420.10">
    <property type="entry name" value="Ribonuclease H-like superfamily/Ribonuclease H"/>
    <property type="match status" value="1"/>
</dbReference>
<dbReference type="PANTHER" id="PTHR46889">
    <property type="entry name" value="TRANSPOSASE INSF FOR INSERTION SEQUENCE IS3B-RELATED"/>
    <property type="match status" value="1"/>
</dbReference>
<comment type="caution">
    <text evidence="2">The sequence shown here is derived from an EMBL/GenBank/DDBJ whole genome shotgun (WGS) entry which is preliminary data.</text>
</comment>
<organism evidence="2 3">
    <name type="scientific">Romboutsia sedimentorum</name>
    <dbReference type="NCBI Taxonomy" id="1368474"/>
    <lineage>
        <taxon>Bacteria</taxon>
        <taxon>Bacillati</taxon>
        <taxon>Bacillota</taxon>
        <taxon>Clostridia</taxon>
        <taxon>Peptostreptococcales</taxon>
        <taxon>Peptostreptococcaceae</taxon>
        <taxon>Romboutsia</taxon>
    </lineage>
</organism>
<sequence length="83" mass="9824">MIVKKYKHHTTKVKVEEKDNILDRNFSTNTINEKWVGDITYIHTIKDGWCYLASVMDLHTKKIVGYTFDKNMTTDLIIDIVYK</sequence>
<dbReference type="Pfam" id="PF00665">
    <property type="entry name" value="rve"/>
    <property type="match status" value="1"/>
</dbReference>
<keyword evidence="3" id="KW-1185">Reference proteome</keyword>
<gene>
    <name evidence="2" type="ORF">QOZ84_02330</name>
</gene>
<evidence type="ECO:0000313" key="2">
    <source>
        <dbReference type="EMBL" id="MDK2562371.1"/>
    </source>
</evidence>
<evidence type="ECO:0000259" key="1">
    <source>
        <dbReference type="Pfam" id="PF00665"/>
    </source>
</evidence>
<dbReference type="EMBL" id="JASKYM010000001">
    <property type="protein sequence ID" value="MDK2562371.1"/>
    <property type="molecule type" value="Genomic_DNA"/>
</dbReference>
<dbReference type="InterPro" id="IPR012337">
    <property type="entry name" value="RNaseH-like_sf"/>
</dbReference>
<dbReference type="InterPro" id="IPR001584">
    <property type="entry name" value="Integrase_cat-core"/>
</dbReference>
<dbReference type="RefSeq" id="WP_284131351.1">
    <property type="nucleotide sequence ID" value="NZ_JASKYM010000001.1"/>
</dbReference>